<name>A0ABD0Y2N1_9HEMI</name>
<gene>
    <name evidence="2" type="ORF">AAG570_004042</name>
</gene>
<comment type="caution">
    <text evidence="2">The sequence shown here is derived from an EMBL/GenBank/DDBJ whole genome shotgun (WGS) entry which is preliminary data.</text>
</comment>
<evidence type="ECO:0008006" key="4">
    <source>
        <dbReference type="Google" id="ProtNLM"/>
    </source>
</evidence>
<reference evidence="2 3" key="1">
    <citation type="submission" date="2024-07" db="EMBL/GenBank/DDBJ databases">
        <title>Chromosome-level genome assembly of the water stick insect Ranatra chinensis (Heteroptera: Nepidae).</title>
        <authorList>
            <person name="Liu X."/>
        </authorList>
    </citation>
    <scope>NUCLEOTIDE SEQUENCE [LARGE SCALE GENOMIC DNA]</scope>
    <source>
        <strain evidence="2">Cailab_2021Rc</strain>
        <tissue evidence="2">Muscle</tissue>
    </source>
</reference>
<dbReference type="Proteomes" id="UP001558652">
    <property type="component" value="Unassembled WGS sequence"/>
</dbReference>
<proteinExistence type="predicted"/>
<dbReference type="AlphaFoldDB" id="A0ABD0Y2N1"/>
<dbReference type="PANTHER" id="PTHR16489">
    <property type="entry name" value="GH11727P"/>
    <property type="match status" value="1"/>
</dbReference>
<feature type="compositionally biased region" description="Acidic residues" evidence="1">
    <location>
        <begin position="650"/>
        <end position="660"/>
    </location>
</feature>
<keyword evidence="3" id="KW-1185">Reference proteome</keyword>
<sequence length="770" mass="84742">MSLQSDIVFHLTTFESIALINACHPVRSEEDLAICSGRLPHFLSQEEREVFQYLKTDYNHRKMGLDTILSPEHIFSGKATSYVSYPKSVTSPFKCGPLKFTEEMGPRKSFSASFYVVGGFVGSKSQAGDAGRHFRRNRPKIWDVICAETERVKQHQANVKISTINRTAHSAQGQQACLSALAFGSSAVLDVTQNMISGYLANDGFNMWSKNLHEGSPLLGSQNEVRNAKGASRQEFVKRVSPPCSAIAGNTSQFLPKTGNDILGASGESNLTSSELNVPQVEDTAPTLNCGNSGKKFVTMQPSKLAKVDSDNSVNIRTECTLGLGKAGDISDYFNSESSESISVTSGQSGVEKLPNRTEYSDSSLNFSSFRVDPSQTVEVKDTEQELSLPSPNLDETCQDLLVPEILSRCESLTDALIEKQGVERKVSLEENDQSRDKLSKCGLNGVRIELNSGLPSCCVPRREDVGSEVSPEFFSSSEEILVSRGPSGTGLALDRPSVEECQPTECLSSVLVNLPVGDNRNFSAVKEKKVSNRRPGKKDLDREVFCKSNGEDAFKSQRGGPKTGVFWHMDSCTSSESESSLTSSNSDSRLDSMSSEDSRDTVRLVGRTISECSADSDDSFIVFDANDQQNEDGYDDTSSVSSFDGSYSDNEDSSQDEDDEVDVVYIPCNRGKCNNPQSVCNSAAANDNQKRESKKKVRFAEGSKLVQTRPLVVWDFAYRRYRLPYWETVARDRARFNDRIAKTAHILAPVLASDHRERVFSRLQNNTCD</sequence>
<evidence type="ECO:0000313" key="3">
    <source>
        <dbReference type="Proteomes" id="UP001558652"/>
    </source>
</evidence>
<evidence type="ECO:0000313" key="2">
    <source>
        <dbReference type="EMBL" id="KAL1117727.1"/>
    </source>
</evidence>
<dbReference type="PANTHER" id="PTHR16489:SF12">
    <property type="entry name" value="GH11727P"/>
    <property type="match status" value="1"/>
</dbReference>
<feature type="region of interest" description="Disordered" evidence="1">
    <location>
        <begin position="575"/>
        <end position="602"/>
    </location>
</feature>
<organism evidence="2 3">
    <name type="scientific">Ranatra chinensis</name>
    <dbReference type="NCBI Taxonomy" id="642074"/>
    <lineage>
        <taxon>Eukaryota</taxon>
        <taxon>Metazoa</taxon>
        <taxon>Ecdysozoa</taxon>
        <taxon>Arthropoda</taxon>
        <taxon>Hexapoda</taxon>
        <taxon>Insecta</taxon>
        <taxon>Pterygota</taxon>
        <taxon>Neoptera</taxon>
        <taxon>Paraneoptera</taxon>
        <taxon>Hemiptera</taxon>
        <taxon>Heteroptera</taxon>
        <taxon>Panheteroptera</taxon>
        <taxon>Nepomorpha</taxon>
        <taxon>Nepidae</taxon>
        <taxon>Ranatrinae</taxon>
        <taxon>Ranatra</taxon>
    </lineage>
</organism>
<feature type="region of interest" description="Disordered" evidence="1">
    <location>
        <begin position="627"/>
        <end position="660"/>
    </location>
</feature>
<evidence type="ECO:0000256" key="1">
    <source>
        <dbReference type="SAM" id="MobiDB-lite"/>
    </source>
</evidence>
<protein>
    <recommendedName>
        <fullName evidence="4">Protein phosphatase 1 regulatory subunit 15A/B C-terminal domain-containing protein</fullName>
    </recommendedName>
</protein>
<dbReference type="EMBL" id="JBFDAA010000015">
    <property type="protein sequence ID" value="KAL1117727.1"/>
    <property type="molecule type" value="Genomic_DNA"/>
</dbReference>
<feature type="compositionally biased region" description="Low complexity" evidence="1">
    <location>
        <begin position="637"/>
        <end position="649"/>
    </location>
</feature>
<feature type="compositionally biased region" description="Low complexity" evidence="1">
    <location>
        <begin position="575"/>
        <end position="596"/>
    </location>
</feature>
<dbReference type="InterPro" id="IPR051254">
    <property type="entry name" value="PPP1R15"/>
</dbReference>
<accession>A0ABD0Y2N1</accession>